<dbReference type="CDD" id="cd07814">
    <property type="entry name" value="SRPBCC_CalC_Aha1-like"/>
    <property type="match status" value="1"/>
</dbReference>
<dbReference type="OrthoDB" id="287565at2"/>
<sequence length="142" mass="16532">MKSINHKLVIEAQIEKIYESLTTQKGLAGWWTAKTKAKPEIGSTIRFEFEPDYVKEMKIEELQTNSKVKWLCVGAYEEWIGTTISFELRPHKRGTSLTFYHDGWKDSAETYTGCNYDWAIFLRSLKLLCETGKGLPYPNHYK</sequence>
<keyword evidence="4" id="KW-1185">Reference proteome</keyword>
<dbReference type="RefSeq" id="WP_123215188.1">
    <property type="nucleotide sequence ID" value="NZ_RJTM01000030.1"/>
</dbReference>
<dbReference type="EMBL" id="RJTM01000030">
    <property type="protein sequence ID" value="RNL90396.1"/>
    <property type="molecule type" value="Genomic_DNA"/>
</dbReference>
<evidence type="ECO:0000259" key="2">
    <source>
        <dbReference type="Pfam" id="PF08327"/>
    </source>
</evidence>
<gene>
    <name evidence="3" type="ORF">ED312_06420</name>
</gene>
<evidence type="ECO:0000256" key="1">
    <source>
        <dbReference type="ARBA" id="ARBA00006817"/>
    </source>
</evidence>
<feature type="domain" description="Activator of Hsp90 ATPase homologue 1/2-like C-terminal" evidence="2">
    <location>
        <begin position="12"/>
        <end position="128"/>
    </location>
</feature>
<dbReference type="AlphaFoldDB" id="A0A3N0ER92"/>
<protein>
    <submittedName>
        <fullName evidence="3">SRPBCC domain-containing protein</fullName>
    </submittedName>
</protein>
<proteinExistence type="inferred from homology"/>
<dbReference type="Pfam" id="PF08327">
    <property type="entry name" value="AHSA1"/>
    <property type="match status" value="1"/>
</dbReference>
<dbReference type="Gene3D" id="3.30.530.20">
    <property type="match status" value="1"/>
</dbReference>
<comment type="caution">
    <text evidence="3">The sequence shown here is derived from an EMBL/GenBank/DDBJ whole genome shotgun (WGS) entry which is preliminary data.</text>
</comment>
<name>A0A3N0ER92_SINP1</name>
<accession>A0A3N0ER92</accession>
<evidence type="ECO:0000313" key="3">
    <source>
        <dbReference type="EMBL" id="RNL90396.1"/>
    </source>
</evidence>
<evidence type="ECO:0000313" key="4">
    <source>
        <dbReference type="Proteomes" id="UP000267469"/>
    </source>
</evidence>
<dbReference type="SUPFAM" id="SSF55961">
    <property type="entry name" value="Bet v1-like"/>
    <property type="match status" value="1"/>
</dbReference>
<dbReference type="Proteomes" id="UP000267469">
    <property type="component" value="Unassembled WGS sequence"/>
</dbReference>
<dbReference type="InterPro" id="IPR023393">
    <property type="entry name" value="START-like_dom_sf"/>
</dbReference>
<comment type="similarity">
    <text evidence="1">Belongs to the AHA1 family.</text>
</comment>
<organism evidence="3 4">
    <name type="scientific">Sinomicrobium pectinilyticum</name>
    <dbReference type="NCBI Taxonomy" id="1084421"/>
    <lineage>
        <taxon>Bacteria</taxon>
        <taxon>Pseudomonadati</taxon>
        <taxon>Bacteroidota</taxon>
        <taxon>Flavobacteriia</taxon>
        <taxon>Flavobacteriales</taxon>
        <taxon>Flavobacteriaceae</taxon>
        <taxon>Sinomicrobium</taxon>
    </lineage>
</organism>
<reference evidence="3 4" key="1">
    <citation type="submission" date="2018-10" db="EMBL/GenBank/DDBJ databases">
        <title>Sinomicrobium pectinilyticum sp. nov., a pectinase-producing bacterium isolated from alkaline and saline soil, and emended description of the genus Sinomicrobium.</title>
        <authorList>
            <person name="Cheng B."/>
            <person name="Li C."/>
            <person name="Lai Q."/>
            <person name="Du M."/>
            <person name="Shao Z."/>
            <person name="Xu P."/>
            <person name="Yang C."/>
        </authorList>
    </citation>
    <scope>NUCLEOTIDE SEQUENCE [LARGE SCALE GENOMIC DNA]</scope>
    <source>
        <strain evidence="3 4">5DNS001</strain>
    </source>
</reference>
<dbReference type="InterPro" id="IPR013538">
    <property type="entry name" value="ASHA1/2-like_C"/>
</dbReference>